<dbReference type="Proteomes" id="UP000230282">
    <property type="component" value="Unassembled WGS sequence"/>
</dbReference>
<reference evidence="1 2" key="1">
    <citation type="submission" date="2017-11" db="EMBL/GenBank/DDBJ databases">
        <title>Reclassification of Bisgaard taxon 5 as Caviibacterium pharyngocola gen. nov., sp. nov.</title>
        <authorList>
            <person name="Christensen H."/>
        </authorList>
    </citation>
    <scope>NUCLEOTIDE SEQUENCE [LARGE SCALE GENOMIC DNA]</scope>
    <source>
        <strain evidence="1 2">7_3</strain>
    </source>
</reference>
<comment type="caution">
    <text evidence="1">The sequence shown here is derived from an EMBL/GenBank/DDBJ whole genome shotgun (WGS) entry which is preliminary data.</text>
</comment>
<dbReference type="RefSeq" id="WP_100297040.1">
    <property type="nucleotide sequence ID" value="NZ_PHGZ01000018.1"/>
</dbReference>
<dbReference type="OrthoDB" id="5690652at2"/>
<proteinExistence type="predicted"/>
<organism evidence="1 2">
    <name type="scientific">Caviibacterium pharyngocola</name>
    <dbReference type="NCBI Taxonomy" id="28159"/>
    <lineage>
        <taxon>Bacteria</taxon>
        <taxon>Pseudomonadati</taxon>
        <taxon>Pseudomonadota</taxon>
        <taxon>Gammaproteobacteria</taxon>
        <taxon>Pasteurellales</taxon>
        <taxon>Pasteurellaceae</taxon>
        <taxon>Caviibacterium</taxon>
    </lineage>
</organism>
<evidence type="ECO:0000313" key="2">
    <source>
        <dbReference type="Proteomes" id="UP000230282"/>
    </source>
</evidence>
<protein>
    <submittedName>
        <fullName evidence="1">Uncharacterized protein</fullName>
    </submittedName>
</protein>
<keyword evidence="2" id="KW-1185">Reference proteome</keyword>
<accession>A0A2M8RUN2</accession>
<dbReference type="EMBL" id="PHGZ01000018">
    <property type="protein sequence ID" value="PJG82603.1"/>
    <property type="molecule type" value="Genomic_DNA"/>
</dbReference>
<dbReference type="AlphaFoldDB" id="A0A2M8RUN2"/>
<evidence type="ECO:0000313" key="1">
    <source>
        <dbReference type="EMBL" id="PJG82603.1"/>
    </source>
</evidence>
<name>A0A2M8RUN2_9PAST</name>
<gene>
    <name evidence="1" type="ORF">CVP04_08270</name>
</gene>
<sequence length="147" mass="16652">MKPFDLEKALAGNPLIDLHNNSKCVVKGFGSKLNCFVLEYAESIDGSYCTEAPLELLLKGECYAMWEEPRRFINGIEVPEPVTEETWVDGNYYWFVDLGEENIADSAVFFKSSDYDRRTVSRGLVFETAEGAEAMTKALLNYKVEIK</sequence>